<evidence type="ECO:0000313" key="9">
    <source>
        <dbReference type="EMBL" id="SBP88387.1"/>
    </source>
</evidence>
<dbReference type="EMBL" id="FLMQ01000034">
    <property type="protein sequence ID" value="SBP86577.1"/>
    <property type="molecule type" value="Genomic_DNA"/>
</dbReference>
<accession>A0A238CZE8</accession>
<dbReference type="PROSITE" id="PS50531">
    <property type="entry name" value="HTH_IS21"/>
    <property type="match status" value="1"/>
</dbReference>
<dbReference type="AlphaFoldDB" id="A0A238CZE8"/>
<protein>
    <submittedName>
        <fullName evidence="6">Transposase</fullName>
    </submittedName>
</protein>
<dbReference type="InterPro" id="IPR017894">
    <property type="entry name" value="HTH_IS21_transposase_type"/>
</dbReference>
<proteinExistence type="inferred from homology"/>
<evidence type="ECO:0000313" key="7">
    <source>
        <dbReference type="EMBL" id="SBP86577.1"/>
    </source>
</evidence>
<reference evidence="6 12" key="1">
    <citation type="submission" date="2016-06" db="EMBL/GenBank/DDBJ databases">
        <authorList>
            <person name="Kjaerup R.B."/>
            <person name="Dalgaard T.S."/>
            <person name="Juul-Madsen H.R."/>
        </authorList>
    </citation>
    <scope>NUCLEOTIDE SEQUENCE [LARGE SCALE GENOMIC DNA]</scope>
    <source>
        <strain evidence="6 12">DSM 16361</strain>
    </source>
</reference>
<evidence type="ECO:0000313" key="10">
    <source>
        <dbReference type="EMBL" id="SBP88576.1"/>
    </source>
</evidence>
<keyword evidence="3" id="KW-0238">DNA-binding</keyword>
<dbReference type="InterPro" id="IPR054353">
    <property type="entry name" value="IstA-like_C"/>
</dbReference>
<comment type="similarity">
    <text evidence="1">Belongs to the transposase IS21/IS408/IS1162 family.</text>
</comment>
<dbReference type="GO" id="GO:0003677">
    <property type="term" value="F:DNA binding"/>
    <property type="evidence" value="ECO:0007669"/>
    <property type="project" value="UniProtKB-KW"/>
</dbReference>
<evidence type="ECO:0000313" key="12">
    <source>
        <dbReference type="Proteomes" id="UP000214566"/>
    </source>
</evidence>
<evidence type="ECO:0000256" key="3">
    <source>
        <dbReference type="ARBA" id="ARBA00023125"/>
    </source>
</evidence>
<evidence type="ECO:0000313" key="11">
    <source>
        <dbReference type="EMBL" id="SBP88724.1"/>
    </source>
</evidence>
<evidence type="ECO:0000313" key="6">
    <source>
        <dbReference type="EMBL" id="SBP86367.1"/>
    </source>
</evidence>
<keyword evidence="12" id="KW-1185">Reference proteome</keyword>
<dbReference type="PANTHER" id="PTHR35004">
    <property type="entry name" value="TRANSPOSASE RV3428C-RELATED"/>
    <property type="match status" value="1"/>
</dbReference>
<keyword evidence="2" id="KW-0815">Transposition</keyword>
<dbReference type="NCBIfam" id="NF033546">
    <property type="entry name" value="transpos_IS21"/>
    <property type="match status" value="1"/>
</dbReference>
<dbReference type="EMBL" id="FLMQ01000056">
    <property type="protein sequence ID" value="SBP88576.1"/>
    <property type="molecule type" value="Genomic_DNA"/>
</dbReference>
<dbReference type="EMBL" id="FLMQ01000012">
    <property type="protein sequence ID" value="SBP86367.1"/>
    <property type="molecule type" value="Genomic_DNA"/>
</dbReference>
<evidence type="ECO:0000313" key="8">
    <source>
        <dbReference type="EMBL" id="SBP87312.1"/>
    </source>
</evidence>
<dbReference type="Proteomes" id="UP000214566">
    <property type="component" value="Unassembled WGS sequence"/>
</dbReference>
<dbReference type="GO" id="GO:0006310">
    <property type="term" value="P:DNA recombination"/>
    <property type="evidence" value="ECO:0007669"/>
    <property type="project" value="UniProtKB-KW"/>
</dbReference>
<dbReference type="EMBL" id="FLMQ01000056">
    <property type="protein sequence ID" value="SBP88387.1"/>
    <property type="molecule type" value="Genomic_DNA"/>
</dbReference>
<dbReference type="PANTHER" id="PTHR35004:SF7">
    <property type="entry name" value="INTEGRASE PROTEIN"/>
    <property type="match status" value="1"/>
</dbReference>
<feature type="domain" description="HTH IS21-type" evidence="5">
    <location>
        <begin position="6"/>
        <end position="70"/>
    </location>
</feature>
<dbReference type="Pfam" id="PF22483">
    <property type="entry name" value="Mu-transpos_C_2"/>
    <property type="match status" value="1"/>
</dbReference>
<dbReference type="EMBL" id="FLMQ01000056">
    <property type="protein sequence ID" value="SBP88724.1"/>
    <property type="molecule type" value="Genomic_DNA"/>
</dbReference>
<name>A0A238CZE8_THIDL</name>
<evidence type="ECO:0000256" key="2">
    <source>
        <dbReference type="ARBA" id="ARBA00022578"/>
    </source>
</evidence>
<dbReference type="GO" id="GO:0032196">
    <property type="term" value="P:transposition"/>
    <property type="evidence" value="ECO:0007669"/>
    <property type="project" value="UniProtKB-KW"/>
</dbReference>
<evidence type="ECO:0000256" key="1">
    <source>
        <dbReference type="ARBA" id="ARBA00009277"/>
    </source>
</evidence>
<dbReference type="EMBL" id="FLMQ01000055">
    <property type="protein sequence ID" value="SBP87312.1"/>
    <property type="molecule type" value="Genomic_DNA"/>
</dbReference>
<organism evidence="6 12">
    <name type="scientific">Thiomonas delicata</name>
    <name type="common">Thiomonas cuprina</name>
    <dbReference type="NCBI Taxonomy" id="364030"/>
    <lineage>
        <taxon>Bacteria</taxon>
        <taxon>Pseudomonadati</taxon>
        <taxon>Pseudomonadota</taxon>
        <taxon>Betaproteobacteria</taxon>
        <taxon>Burkholderiales</taxon>
        <taxon>Thiomonas</taxon>
    </lineage>
</organism>
<evidence type="ECO:0000259" key="5">
    <source>
        <dbReference type="PROSITE" id="PS50531"/>
    </source>
</evidence>
<evidence type="ECO:0000256" key="4">
    <source>
        <dbReference type="ARBA" id="ARBA00023172"/>
    </source>
</evidence>
<gene>
    <name evidence="6" type="primary">istA</name>
    <name evidence="6" type="ORF">THIARS_20001</name>
    <name evidence="7" type="ORF">THIARS_40206</name>
    <name evidence="8" type="ORF">THIARS_60025</name>
    <name evidence="9" type="ORF">THIARS_70007</name>
    <name evidence="10" type="ORF">THIARS_70196</name>
    <name evidence="11" type="ORF">THIARS_70344</name>
</gene>
<keyword evidence="4" id="KW-0233">DNA recombination</keyword>
<sequence>MINVSTLSKLRRLVLRQDVSVREASRRLGISRNTATKWLKDGQMTEPRYPQRVSGPSILDPYKEQLSQWLKADSHRSKRDRRGIKAMFEALRAQGYSGSRGPVYTFAQRWQQEQGNAARGAGFIPLSFELGEAFQFDWSCEYLFIGGLRRRLEVAHTKLAASRAFCLVAYYSQAHEMLFDAHARAFALFGGVPRRGIYDNMKTAVDKVGQGKQRSVNARFEAMTGHYLFEPEFCNRAAGWEKGVVEKNVQDRRKDIWREASERRWGSLGEFNDWLQQACVKAWAEMSHPEWTQLTVADVWQDERVRLMPNPRAFDGYVEQPVRVSATSLIHFQRNRYSVPCEWIHAVVSLRAYADGLLVVGPDGRQVRLARSFERDQTLYDWMHYIALIERKPGGLRNGAPFKTMPEPLQELQRQLLRHSGGDRVMAQVLMGVSLHGLEAVLVAVELALQSGRVSAEHVLNVLSRLQEQRMPEPPVATRLTLNTPPLANLQRYDALRSLPLHEASPESDHA</sequence>